<comment type="similarity">
    <text evidence="1">Belongs to the N(4)/N(6)-methyltransferase family.</text>
</comment>
<dbReference type="GO" id="GO:1904047">
    <property type="term" value="F:S-adenosyl-L-methionine binding"/>
    <property type="evidence" value="ECO:0007669"/>
    <property type="project" value="TreeGrafter"/>
</dbReference>
<comment type="caution">
    <text evidence="7">The sequence shown here is derived from an EMBL/GenBank/DDBJ whole genome shotgun (WGS) entry which is preliminary data.</text>
</comment>
<evidence type="ECO:0000256" key="5">
    <source>
        <dbReference type="ARBA" id="ARBA00022691"/>
    </source>
</evidence>
<keyword evidence="5" id="KW-0949">S-adenosyl-L-methionine</keyword>
<evidence type="ECO:0000256" key="3">
    <source>
        <dbReference type="ARBA" id="ARBA00022603"/>
    </source>
</evidence>
<dbReference type="Gene3D" id="3.40.50.150">
    <property type="entry name" value="Vaccinia Virus protein VP39"/>
    <property type="match status" value="1"/>
</dbReference>
<dbReference type="InterPro" id="IPR023095">
    <property type="entry name" value="Ade_MeTrfase_dom_2"/>
</dbReference>
<dbReference type="InterPro" id="IPR012263">
    <property type="entry name" value="M_m6A_EcoRV"/>
</dbReference>
<name>T0YA09_9ZZZZ</name>
<evidence type="ECO:0000313" key="7">
    <source>
        <dbReference type="EMBL" id="EQD28627.1"/>
    </source>
</evidence>
<dbReference type="PIRSF" id="PIRSF000398">
    <property type="entry name" value="M_m6A_EcoRV"/>
    <property type="match status" value="1"/>
</dbReference>
<dbReference type="EMBL" id="AUZX01015578">
    <property type="protein sequence ID" value="EQD28627.1"/>
    <property type="molecule type" value="Genomic_DNA"/>
</dbReference>
<evidence type="ECO:0000256" key="1">
    <source>
        <dbReference type="ARBA" id="ARBA00006594"/>
    </source>
</evidence>
<protein>
    <recommendedName>
        <fullName evidence="2">site-specific DNA-methyltransferase (adenine-specific)</fullName>
        <ecNumber evidence="2">2.1.1.72</ecNumber>
    </recommendedName>
</protein>
<sequence length="238" mass="27053">GGALFFELCERNLISTRFISDLNPELIELYSYIKNSPELIIESIKNLEYHNEKESYYNARNEFNTTSDPLKKVSLLIYLNRHCFNGLYRVNSSGGFNVPYGKYKNPHLPESDIIYELSKALQDTSIRCIDFERAMLDVQENDLVYLDPPYHPLSDTSFFTSYNSSGFGEADQRRLLSTFKAIDSKGALVILSDSDSPFIRDLYSEFHMKSVGASRYINSDKAGRKGASELLISNLSSA</sequence>
<dbReference type="InterPro" id="IPR029063">
    <property type="entry name" value="SAM-dependent_MTases_sf"/>
</dbReference>
<dbReference type="Pfam" id="PF02086">
    <property type="entry name" value="MethyltransfD12"/>
    <property type="match status" value="1"/>
</dbReference>
<reference evidence="7" key="2">
    <citation type="journal article" date="2014" name="ISME J.">
        <title>Microbial stratification in low pH oxic and suboxic macroscopic growths along an acid mine drainage.</title>
        <authorList>
            <person name="Mendez-Garcia C."/>
            <person name="Mesa V."/>
            <person name="Sprenger R.R."/>
            <person name="Richter M."/>
            <person name="Diez M.S."/>
            <person name="Solano J."/>
            <person name="Bargiela R."/>
            <person name="Golyshina O.V."/>
            <person name="Manteca A."/>
            <person name="Ramos J.L."/>
            <person name="Gallego J.R."/>
            <person name="Llorente I."/>
            <person name="Martins Dos Santos V.A."/>
            <person name="Jensen O.N."/>
            <person name="Pelaez A.I."/>
            <person name="Sanchez J."/>
            <person name="Ferrer M."/>
        </authorList>
    </citation>
    <scope>NUCLEOTIDE SEQUENCE</scope>
</reference>
<dbReference type="GO" id="GO:0043565">
    <property type="term" value="F:sequence-specific DNA binding"/>
    <property type="evidence" value="ECO:0007669"/>
    <property type="project" value="TreeGrafter"/>
</dbReference>
<dbReference type="Gene3D" id="1.10.1020.10">
    <property type="entry name" value="Adenine-specific Methyltransferase, Domain 2"/>
    <property type="match status" value="1"/>
</dbReference>
<dbReference type="AlphaFoldDB" id="T0YA09"/>
<dbReference type="GO" id="GO:0006298">
    <property type="term" value="P:mismatch repair"/>
    <property type="evidence" value="ECO:0007669"/>
    <property type="project" value="TreeGrafter"/>
</dbReference>
<evidence type="ECO:0000256" key="4">
    <source>
        <dbReference type="ARBA" id="ARBA00022679"/>
    </source>
</evidence>
<gene>
    <name evidence="7" type="ORF">B1A_21086</name>
</gene>
<dbReference type="InterPro" id="IPR012327">
    <property type="entry name" value="MeTrfase_D12"/>
</dbReference>
<organism evidence="7">
    <name type="scientific">mine drainage metagenome</name>
    <dbReference type="NCBI Taxonomy" id="410659"/>
    <lineage>
        <taxon>unclassified sequences</taxon>
        <taxon>metagenomes</taxon>
        <taxon>ecological metagenomes</taxon>
    </lineage>
</organism>
<evidence type="ECO:0000256" key="6">
    <source>
        <dbReference type="ARBA" id="ARBA00047942"/>
    </source>
</evidence>
<keyword evidence="3 7" id="KW-0489">Methyltransferase</keyword>
<dbReference type="PANTHER" id="PTHR30481:SF3">
    <property type="entry name" value="DNA ADENINE METHYLASE"/>
    <property type="match status" value="1"/>
</dbReference>
<dbReference type="PROSITE" id="PS00092">
    <property type="entry name" value="N6_MTASE"/>
    <property type="match status" value="1"/>
</dbReference>
<keyword evidence="4 7" id="KW-0808">Transferase</keyword>
<dbReference type="GO" id="GO:0009307">
    <property type="term" value="P:DNA restriction-modification system"/>
    <property type="evidence" value="ECO:0007669"/>
    <property type="project" value="InterPro"/>
</dbReference>
<reference evidence="7" key="1">
    <citation type="submission" date="2013-08" db="EMBL/GenBank/DDBJ databases">
        <authorList>
            <person name="Mendez C."/>
            <person name="Richter M."/>
            <person name="Ferrer M."/>
            <person name="Sanchez J."/>
        </authorList>
    </citation>
    <scope>NUCLEOTIDE SEQUENCE</scope>
</reference>
<comment type="catalytic activity">
    <reaction evidence="6">
        <text>a 2'-deoxyadenosine in DNA + S-adenosyl-L-methionine = an N(6)-methyl-2'-deoxyadenosine in DNA + S-adenosyl-L-homocysteine + H(+)</text>
        <dbReference type="Rhea" id="RHEA:15197"/>
        <dbReference type="Rhea" id="RHEA-COMP:12418"/>
        <dbReference type="Rhea" id="RHEA-COMP:12419"/>
        <dbReference type="ChEBI" id="CHEBI:15378"/>
        <dbReference type="ChEBI" id="CHEBI:57856"/>
        <dbReference type="ChEBI" id="CHEBI:59789"/>
        <dbReference type="ChEBI" id="CHEBI:90615"/>
        <dbReference type="ChEBI" id="CHEBI:90616"/>
        <dbReference type="EC" id="2.1.1.72"/>
    </reaction>
</comment>
<evidence type="ECO:0000256" key="2">
    <source>
        <dbReference type="ARBA" id="ARBA00011900"/>
    </source>
</evidence>
<dbReference type="PANTHER" id="PTHR30481">
    <property type="entry name" value="DNA ADENINE METHYLASE"/>
    <property type="match status" value="1"/>
</dbReference>
<dbReference type="GO" id="GO:0032259">
    <property type="term" value="P:methylation"/>
    <property type="evidence" value="ECO:0007669"/>
    <property type="project" value="UniProtKB-KW"/>
</dbReference>
<dbReference type="EC" id="2.1.1.72" evidence="2"/>
<feature type="non-terminal residue" evidence="7">
    <location>
        <position position="1"/>
    </location>
</feature>
<dbReference type="GO" id="GO:0009007">
    <property type="term" value="F:site-specific DNA-methyltransferase (adenine-specific) activity"/>
    <property type="evidence" value="ECO:0007669"/>
    <property type="project" value="UniProtKB-EC"/>
</dbReference>
<dbReference type="NCBIfam" id="TIGR00571">
    <property type="entry name" value="dam"/>
    <property type="match status" value="1"/>
</dbReference>
<proteinExistence type="inferred from homology"/>
<dbReference type="SUPFAM" id="SSF53335">
    <property type="entry name" value="S-adenosyl-L-methionine-dependent methyltransferases"/>
    <property type="match status" value="1"/>
</dbReference>
<accession>T0YA09</accession>
<dbReference type="InterPro" id="IPR002052">
    <property type="entry name" value="DNA_methylase_N6_adenine_CS"/>
</dbReference>